<proteinExistence type="predicted"/>
<reference evidence="1 2" key="1">
    <citation type="submission" date="2020-07" db="EMBL/GenBank/DDBJ databases">
        <title>non toxigenic Corynebacterium sp. nov from a clinical source.</title>
        <authorList>
            <person name="Bernier A.-M."/>
            <person name="Bernard K."/>
        </authorList>
    </citation>
    <scope>NUCLEOTIDE SEQUENCE [LARGE SCALE GENOMIC DNA]</scope>
    <source>
        <strain evidence="2">NML 93-0612</strain>
    </source>
</reference>
<dbReference type="RefSeq" id="WP_182385871.1">
    <property type="nucleotide sequence ID" value="NZ_CP059833.1"/>
</dbReference>
<dbReference type="EMBL" id="CP059833">
    <property type="protein sequence ID" value="QMV85065.1"/>
    <property type="molecule type" value="Genomic_DNA"/>
</dbReference>
<dbReference type="InterPro" id="IPR010921">
    <property type="entry name" value="Trp_repressor/repl_initiator"/>
</dbReference>
<sequence length="185" mass="21093">MPTDQPVTPRRRYQRYSSEFIAPVVATYLHNPTSWAALSRTFGPSDVRIRQWCRLYSDVVDTPHNIPFDELVAAIIKAVDETKKTNHRAATTGRGAHKQRMHQQLYDWLQAQGVDVQLLESIPKHIPGADMFATPDMDKLTSNPDELKKILRQQQLAYAVLAQRQKLVEEGIIRLGKDHAPTWGV</sequence>
<name>A0A7G5FEM4_9CORY</name>
<protein>
    <submittedName>
        <fullName evidence="1">Uncharacterized protein</fullName>
    </submittedName>
</protein>
<evidence type="ECO:0000313" key="1">
    <source>
        <dbReference type="EMBL" id="QMV85065.1"/>
    </source>
</evidence>
<gene>
    <name evidence="1" type="ORF">HW450_12160</name>
</gene>
<evidence type="ECO:0000313" key="2">
    <source>
        <dbReference type="Proteomes" id="UP000515570"/>
    </source>
</evidence>
<dbReference type="AlphaFoldDB" id="A0A7G5FEM4"/>
<dbReference type="Proteomes" id="UP000515570">
    <property type="component" value="Chromosome"/>
</dbReference>
<organism evidence="1 2">
    <name type="scientific">Corynebacterium hindlerae</name>
    <dbReference type="NCBI Taxonomy" id="699041"/>
    <lineage>
        <taxon>Bacteria</taxon>
        <taxon>Bacillati</taxon>
        <taxon>Actinomycetota</taxon>
        <taxon>Actinomycetes</taxon>
        <taxon>Mycobacteriales</taxon>
        <taxon>Corynebacteriaceae</taxon>
        <taxon>Corynebacterium</taxon>
    </lineage>
</organism>
<accession>A0A7G5FEM4</accession>
<keyword evidence="2" id="KW-1185">Reference proteome</keyword>
<dbReference type="GO" id="GO:0043565">
    <property type="term" value="F:sequence-specific DNA binding"/>
    <property type="evidence" value="ECO:0007669"/>
    <property type="project" value="InterPro"/>
</dbReference>
<dbReference type="SUPFAM" id="SSF48295">
    <property type="entry name" value="TrpR-like"/>
    <property type="match status" value="1"/>
</dbReference>